<dbReference type="AlphaFoldDB" id="A0AAD7BMQ1"/>
<evidence type="ECO:0000313" key="4">
    <source>
        <dbReference type="Proteomes" id="UP001221142"/>
    </source>
</evidence>
<dbReference type="PANTHER" id="PTHR36587">
    <property type="entry name" value="EXPRESSION SITE-ASSOCIATED GENE 3 (ESAG3)-LIKE PROTEIN"/>
    <property type="match status" value="1"/>
</dbReference>
<dbReference type="PANTHER" id="PTHR36587:SF2">
    <property type="entry name" value="EXPRESSION SITE-ASSOCIATED GENE 3 (ESAG3)-LIKE PROTEIN"/>
    <property type="match status" value="1"/>
</dbReference>
<evidence type="ECO:0000259" key="2">
    <source>
        <dbReference type="Pfam" id="PF25342"/>
    </source>
</evidence>
<reference evidence="3" key="1">
    <citation type="submission" date="2023-03" db="EMBL/GenBank/DDBJ databases">
        <title>Massive genome expansion in bonnet fungi (Mycena s.s.) driven by repeated elements and novel gene families across ecological guilds.</title>
        <authorList>
            <consortium name="Lawrence Berkeley National Laboratory"/>
            <person name="Harder C.B."/>
            <person name="Miyauchi S."/>
            <person name="Viragh M."/>
            <person name="Kuo A."/>
            <person name="Thoen E."/>
            <person name="Andreopoulos B."/>
            <person name="Lu D."/>
            <person name="Skrede I."/>
            <person name="Drula E."/>
            <person name="Henrissat B."/>
            <person name="Morin E."/>
            <person name="Kohler A."/>
            <person name="Barry K."/>
            <person name="LaButti K."/>
            <person name="Morin E."/>
            <person name="Salamov A."/>
            <person name="Lipzen A."/>
            <person name="Mereny Z."/>
            <person name="Hegedus B."/>
            <person name="Baldrian P."/>
            <person name="Stursova M."/>
            <person name="Weitz H."/>
            <person name="Taylor A."/>
            <person name="Grigoriev I.V."/>
            <person name="Nagy L.G."/>
            <person name="Martin F."/>
            <person name="Kauserud H."/>
        </authorList>
    </citation>
    <scope>NUCLEOTIDE SEQUENCE</scope>
    <source>
        <strain evidence="3">9284</strain>
    </source>
</reference>
<dbReference type="CDD" id="cd22997">
    <property type="entry name" value="GT_LH"/>
    <property type="match status" value="1"/>
</dbReference>
<dbReference type="Pfam" id="PF25342">
    <property type="entry name" value="GT_PLOD"/>
    <property type="match status" value="1"/>
</dbReference>
<comment type="caution">
    <text evidence="3">The sequence shown here is derived from an EMBL/GenBank/DDBJ whole genome shotgun (WGS) entry which is preliminary data.</text>
</comment>
<keyword evidence="1" id="KW-0812">Transmembrane</keyword>
<keyword evidence="1" id="KW-1133">Transmembrane helix</keyword>
<dbReference type="Proteomes" id="UP001221142">
    <property type="component" value="Unassembled WGS sequence"/>
</dbReference>
<feature type="domain" description="PLOD1-3-like GT" evidence="2">
    <location>
        <begin position="111"/>
        <end position="158"/>
    </location>
</feature>
<dbReference type="InterPro" id="IPR057589">
    <property type="entry name" value="GT_PLOD"/>
</dbReference>
<keyword evidence="4" id="KW-1185">Reference proteome</keyword>
<feature type="transmembrane region" description="Helical" evidence="1">
    <location>
        <begin position="9"/>
        <end position="28"/>
    </location>
</feature>
<name>A0AAD7BMQ1_9AGAR</name>
<dbReference type="EMBL" id="JARKIF010000012">
    <property type="protein sequence ID" value="KAJ7625565.1"/>
    <property type="molecule type" value="Genomic_DNA"/>
</dbReference>
<accession>A0AAD7BMQ1</accession>
<gene>
    <name evidence="3" type="ORF">FB45DRAFT_921783</name>
</gene>
<sequence length="359" mass="41206">MPNLHNRKLYWLTLPLVLLLFSLPSAWYHRDRLRYNYFASPTTSTLPTRRLFHLLPANKAGAGAFFCKALMSSLVHGYSPIILNWEAQGDSSYMQRLKVAGVYEFLNSLPSGNDDDVVFMMDAWDVWLQFPPQTLLERYAEYGSDVVIGADMLCWPNEADEPACRDVPESPVPENAYGDSLSCDAECMAHGGLLSTRPRWANSGTIIGTVKSMKSVYKDLTEQLSEWAYTDQGIFNEFLHQGRIKLDYYSRLFWANAHNADAGVIINARYPVSTTDTVVPYHLLPPLLYHSGTGEYPVAIHFNARFHKNLMNDWWGRLWWTQPEFRSIWQERLDRGTVHFAHNGTTFQWKDFCDLSELA</sequence>
<proteinExistence type="predicted"/>
<protein>
    <recommendedName>
        <fullName evidence="2">PLOD1-3-like GT domain-containing protein</fullName>
    </recommendedName>
</protein>
<evidence type="ECO:0000313" key="3">
    <source>
        <dbReference type="EMBL" id="KAJ7625565.1"/>
    </source>
</evidence>
<evidence type="ECO:0000256" key="1">
    <source>
        <dbReference type="SAM" id="Phobius"/>
    </source>
</evidence>
<organism evidence="3 4">
    <name type="scientific">Roridomyces roridus</name>
    <dbReference type="NCBI Taxonomy" id="1738132"/>
    <lineage>
        <taxon>Eukaryota</taxon>
        <taxon>Fungi</taxon>
        <taxon>Dikarya</taxon>
        <taxon>Basidiomycota</taxon>
        <taxon>Agaricomycotina</taxon>
        <taxon>Agaricomycetes</taxon>
        <taxon>Agaricomycetidae</taxon>
        <taxon>Agaricales</taxon>
        <taxon>Marasmiineae</taxon>
        <taxon>Mycenaceae</taxon>
        <taxon>Roridomyces</taxon>
    </lineage>
</organism>
<keyword evidence="1" id="KW-0472">Membrane</keyword>